<comment type="caution">
    <text evidence="3">The sequence shown here is derived from an EMBL/GenBank/DDBJ whole genome shotgun (WGS) entry which is preliminary data.</text>
</comment>
<dbReference type="InterPro" id="IPR013651">
    <property type="entry name" value="ATP-grasp_RimK-type"/>
</dbReference>
<dbReference type="GO" id="GO:0046872">
    <property type="term" value="F:metal ion binding"/>
    <property type="evidence" value="ECO:0007669"/>
    <property type="project" value="InterPro"/>
</dbReference>
<dbReference type="Pfam" id="PF08443">
    <property type="entry name" value="RimK"/>
    <property type="match status" value="1"/>
</dbReference>
<keyword evidence="1" id="KW-0067">ATP-binding</keyword>
<gene>
    <name evidence="3" type="ORF">FBF83_02950</name>
</gene>
<reference evidence="3 4" key="1">
    <citation type="submission" date="2019-04" db="EMBL/GenBank/DDBJ databases">
        <title>Genome sequence of Bacillus hwajinpoensis strain Y2.</title>
        <authorList>
            <person name="Fair J.L."/>
            <person name="Maclea K.S."/>
        </authorList>
    </citation>
    <scope>NUCLEOTIDE SEQUENCE [LARGE SCALE GENOMIC DNA]</scope>
    <source>
        <strain evidence="3 4">Y2</strain>
    </source>
</reference>
<dbReference type="InterPro" id="IPR011761">
    <property type="entry name" value="ATP-grasp"/>
</dbReference>
<dbReference type="PANTHER" id="PTHR21621">
    <property type="entry name" value="RIBOSOMAL PROTEIN S6 MODIFICATION PROTEIN"/>
    <property type="match status" value="1"/>
</dbReference>
<dbReference type="Gene3D" id="3.30.470.20">
    <property type="entry name" value="ATP-grasp fold, B domain"/>
    <property type="match status" value="1"/>
</dbReference>
<dbReference type="GO" id="GO:0005737">
    <property type="term" value="C:cytoplasm"/>
    <property type="evidence" value="ECO:0007669"/>
    <property type="project" value="TreeGrafter"/>
</dbReference>
<dbReference type="SUPFAM" id="SSF56059">
    <property type="entry name" value="Glutathione synthetase ATP-binding domain-like"/>
    <property type="match status" value="1"/>
</dbReference>
<proteinExistence type="predicted"/>
<accession>A0A4U1MLI8</accession>
<evidence type="ECO:0000256" key="1">
    <source>
        <dbReference type="PROSITE-ProRule" id="PRU00409"/>
    </source>
</evidence>
<dbReference type="AlphaFoldDB" id="A0A4U1MLI8"/>
<dbReference type="EMBL" id="SWFM01000001">
    <property type="protein sequence ID" value="TKD71777.1"/>
    <property type="molecule type" value="Genomic_DNA"/>
</dbReference>
<organism evidence="3 4">
    <name type="scientific">Guptibacillus hwajinpoensis</name>
    <dbReference type="NCBI Taxonomy" id="208199"/>
    <lineage>
        <taxon>Bacteria</taxon>
        <taxon>Bacillati</taxon>
        <taxon>Bacillota</taxon>
        <taxon>Bacilli</taxon>
        <taxon>Bacillales</taxon>
        <taxon>Guptibacillaceae</taxon>
        <taxon>Guptibacillus</taxon>
    </lineage>
</organism>
<dbReference type="Proteomes" id="UP000310541">
    <property type="component" value="Unassembled WGS sequence"/>
</dbReference>
<dbReference type="PROSITE" id="PS50975">
    <property type="entry name" value="ATP_GRASP"/>
    <property type="match status" value="1"/>
</dbReference>
<dbReference type="GO" id="GO:0016879">
    <property type="term" value="F:ligase activity, forming carbon-nitrogen bonds"/>
    <property type="evidence" value="ECO:0007669"/>
    <property type="project" value="TreeGrafter"/>
</dbReference>
<evidence type="ECO:0000313" key="4">
    <source>
        <dbReference type="Proteomes" id="UP000310541"/>
    </source>
</evidence>
<feature type="domain" description="ATP-grasp" evidence="2">
    <location>
        <begin position="75"/>
        <end position="257"/>
    </location>
</feature>
<evidence type="ECO:0000313" key="3">
    <source>
        <dbReference type="EMBL" id="TKD71777.1"/>
    </source>
</evidence>
<protein>
    <recommendedName>
        <fullName evidence="2">ATP-grasp domain-containing protein</fullName>
    </recommendedName>
</protein>
<dbReference type="OrthoDB" id="1704979at2"/>
<dbReference type="PANTHER" id="PTHR21621:SF0">
    <property type="entry name" value="BETA-CITRYLGLUTAMATE SYNTHASE B-RELATED"/>
    <property type="match status" value="1"/>
</dbReference>
<name>A0A4U1MLI8_9BACL</name>
<keyword evidence="1" id="KW-0547">Nucleotide-binding</keyword>
<dbReference type="GO" id="GO:0005524">
    <property type="term" value="F:ATP binding"/>
    <property type="evidence" value="ECO:0007669"/>
    <property type="project" value="UniProtKB-UniRule"/>
</dbReference>
<sequence>MKLLTFNPFRTLGMPGISYVKPDHMFKKIDDIRASDVLLFPEKWQVNSLVYGLNKKIFPSIQSIQLGFDKVEMTRAFWSISPDLMPYTEIAGSSKETIERVLDTFPFPFVAKEVRSSMGNGVFLIRSREDFLAYAEQNDVLYVQEYLPIEKDLRVVYVGNNVVSAYWRIGGESFLNNVAQGGKLSFHSIPDEALQLVDRTAKTLGIDHAGFDVVFANGKYYFLEFNCLFGNQALVQQGIQIEKMIFNYLQDQFPPLVPPTTPYRHIS</sequence>
<dbReference type="RefSeq" id="WP_136945632.1">
    <property type="nucleotide sequence ID" value="NZ_SWFM01000001.1"/>
</dbReference>
<evidence type="ECO:0000259" key="2">
    <source>
        <dbReference type="PROSITE" id="PS50975"/>
    </source>
</evidence>